<keyword evidence="1" id="KW-0812">Transmembrane</keyword>
<dbReference type="Proteomes" id="UP000034006">
    <property type="component" value="Unassembled WGS sequence"/>
</dbReference>
<dbReference type="STRING" id="1618387.UW44_C0013G0001"/>
<sequence length="907" mass="103246">MTVGNTKIAVWSNNSFLEESFVGQLTSPDISFNHYKDSTSAPYTLIIIDLLKDLKDISQKVIDFYDQARKQDQKLTVILIHGEIIDTEKNIYFTDFLTDLGSDKSLHRLVFVKDLFQASLLYTETSLEKYVLEAIDSRKIIISEKGENTYYPISLSDLITSLKKIFYLQGTAGKNFWILGDPVTDLEIAYLIKKYLEDTEGPEFEIEATASNNKSSLDLNSLGYQSRVLLNWDPKEEFPVVLKEAVYRLKEDRSLLLTKLHHNQKEARYPRLKKIGKYLNSLKKIIDHLKFKKGTREKIETGPELLKKILEYSIATISFVYLILSLIFVSFTTLSLKYLENTLSDLRRGDTSLSVSHLNQSKIFSKIGKGSYSIVSPAVSIFAGSIHEKNYNLFVFLDYSQASLVSLQQTYQLAENIYQTIGGESSARFYEDSSLALRSNLTQIYENLNQIRLLSNRGKLPQILEKKLNSNSEFNNIELIEQQITDLLKTVELLPAFLAGDSAKNIIVLFQNSQEVRSTGGTIDYVLALVMDQGKIVSKNLYRNDEIDSLGIGVVAAPPMVRQLTGEGEWKTRDLNYNPDFPQTAVNISWFLDKFLKIKPDIILAVNDRFISDLLQEDKGILLNGRNVTSDIFHKEIASESTSELYRDLISHYIDRILGHQLSLSSLGRIIAKQSAENQILFWSVDSNIEKSIVSQRYSGAIFPHACHGGLSNSGSCVVQTTYYNESNFSLIPLTEKPQRKILHRVWIEKNQIKHRYQVQYQLKEEIINQIQHLSMVVQLYAPENSMLDRITLDNREILLNNILRQKDNQMERFQIPFSMSLNGTHDFAIDFITPLTPSDDMSLAYTFSEYFQPGMIDQNIELEVNFPEVFRPSIITGAVTSGKNSLNLVLTPKNASFGVGFTSAIH</sequence>
<reference evidence="2 3" key="1">
    <citation type="journal article" date="2015" name="Nature">
        <title>rRNA introns, odd ribosomes, and small enigmatic genomes across a large radiation of phyla.</title>
        <authorList>
            <person name="Brown C.T."/>
            <person name="Hug L.A."/>
            <person name="Thomas B.C."/>
            <person name="Sharon I."/>
            <person name="Castelle C.J."/>
            <person name="Singh A."/>
            <person name="Wilkins M.J."/>
            <person name="Williams K.H."/>
            <person name="Banfield J.F."/>
        </authorList>
    </citation>
    <scope>NUCLEOTIDE SEQUENCE [LARGE SCALE GENOMIC DNA]</scope>
</reference>
<protein>
    <recommendedName>
        <fullName evidence="4">Tetratricopeptide TPR_2 repeat protein</fullName>
    </recommendedName>
</protein>
<accession>A0A0G1HW07</accession>
<organism evidence="2 3">
    <name type="scientific">Candidatus Collierbacteria bacterium GW2011_GWB2_44_22</name>
    <dbReference type="NCBI Taxonomy" id="1618387"/>
    <lineage>
        <taxon>Bacteria</taxon>
        <taxon>Candidatus Collieribacteriota</taxon>
    </lineage>
</organism>
<dbReference type="Pfam" id="PF13196">
    <property type="entry name" value="DUF4012"/>
    <property type="match status" value="1"/>
</dbReference>
<evidence type="ECO:0000313" key="2">
    <source>
        <dbReference type="EMBL" id="KKT51281.1"/>
    </source>
</evidence>
<dbReference type="AlphaFoldDB" id="A0A0G1HW07"/>
<keyword evidence="1" id="KW-1133">Transmembrane helix</keyword>
<dbReference type="PATRIC" id="fig|1618387.3.peg.953"/>
<evidence type="ECO:0000256" key="1">
    <source>
        <dbReference type="SAM" id="Phobius"/>
    </source>
</evidence>
<name>A0A0G1HW07_9BACT</name>
<dbReference type="EMBL" id="LCIH01000013">
    <property type="protein sequence ID" value="KKT51281.1"/>
    <property type="molecule type" value="Genomic_DNA"/>
</dbReference>
<comment type="caution">
    <text evidence="2">The sequence shown here is derived from an EMBL/GenBank/DDBJ whole genome shotgun (WGS) entry which is preliminary data.</text>
</comment>
<evidence type="ECO:0008006" key="4">
    <source>
        <dbReference type="Google" id="ProtNLM"/>
    </source>
</evidence>
<keyword evidence="1" id="KW-0472">Membrane</keyword>
<gene>
    <name evidence="2" type="ORF">UW44_C0013G0001</name>
</gene>
<feature type="transmembrane region" description="Helical" evidence="1">
    <location>
        <begin position="319"/>
        <end position="339"/>
    </location>
</feature>
<proteinExistence type="predicted"/>
<dbReference type="InterPro" id="IPR025101">
    <property type="entry name" value="DUF4012"/>
</dbReference>
<evidence type="ECO:0000313" key="3">
    <source>
        <dbReference type="Proteomes" id="UP000034006"/>
    </source>
</evidence>